<dbReference type="GO" id="GO:0046872">
    <property type="term" value="F:metal ion binding"/>
    <property type="evidence" value="ECO:0007669"/>
    <property type="project" value="UniProtKB-KW"/>
</dbReference>
<dbReference type="RefSeq" id="XP_029017103.1">
    <property type="nucleotide sequence ID" value="XM_029161270.2"/>
</dbReference>
<dbReference type="GO" id="GO:0042781">
    <property type="term" value="F:3'-tRNA processing endoribonuclease activity"/>
    <property type="evidence" value="ECO:0007669"/>
    <property type="project" value="TreeGrafter"/>
</dbReference>
<reference evidence="11" key="1">
    <citation type="submission" date="2025-08" db="UniProtKB">
        <authorList>
            <consortium name="RefSeq"/>
        </authorList>
    </citation>
    <scope>IDENTIFICATION</scope>
</reference>
<keyword evidence="10" id="KW-1185">Reference proteome</keyword>
<dbReference type="CTD" id="55520"/>
<keyword evidence="5" id="KW-0479">Metal-binding</keyword>
<keyword evidence="7" id="KW-0378">Hydrolase</keyword>
<dbReference type="InterPro" id="IPR036866">
    <property type="entry name" value="RibonucZ/Hydroxyglut_hydro"/>
</dbReference>
<dbReference type="HAMAP" id="MF_01818">
    <property type="entry name" value="RNase_Z_BN"/>
    <property type="match status" value="1"/>
</dbReference>
<keyword evidence="8" id="KW-0862">Zinc</keyword>
<organism evidence="10 11">
    <name type="scientific">Betta splendens</name>
    <name type="common">Siamese fighting fish</name>
    <dbReference type="NCBI Taxonomy" id="158456"/>
    <lineage>
        <taxon>Eukaryota</taxon>
        <taxon>Metazoa</taxon>
        <taxon>Chordata</taxon>
        <taxon>Craniata</taxon>
        <taxon>Vertebrata</taxon>
        <taxon>Euteleostomi</taxon>
        <taxon>Actinopterygii</taxon>
        <taxon>Neopterygii</taxon>
        <taxon>Teleostei</taxon>
        <taxon>Neoteleostei</taxon>
        <taxon>Acanthomorphata</taxon>
        <taxon>Anabantaria</taxon>
        <taxon>Anabantiformes</taxon>
        <taxon>Anabantoidei</taxon>
        <taxon>Osphronemidae</taxon>
        <taxon>Betta</taxon>
    </lineage>
</organism>
<keyword evidence="4" id="KW-0540">Nuclease</keyword>
<dbReference type="GO" id="GO:0005634">
    <property type="term" value="C:nucleus"/>
    <property type="evidence" value="ECO:0007669"/>
    <property type="project" value="TreeGrafter"/>
</dbReference>
<accession>A0A6P7NG21</accession>
<gene>
    <name evidence="11" type="primary">elac1</name>
</gene>
<feature type="domain" description="Metallo-beta-lactamase" evidence="9">
    <location>
        <begin position="20"/>
        <end position="294"/>
    </location>
</feature>
<proteinExistence type="inferred from homology"/>
<evidence type="ECO:0000256" key="7">
    <source>
        <dbReference type="ARBA" id="ARBA00022801"/>
    </source>
</evidence>
<dbReference type="InParanoid" id="A0A6P7NG21"/>
<dbReference type="Proteomes" id="UP000515150">
    <property type="component" value="Chromosome 9"/>
</dbReference>
<dbReference type="CDD" id="cd07717">
    <property type="entry name" value="RNaseZ_ZiPD-like_MBL-fold"/>
    <property type="match status" value="1"/>
</dbReference>
<name>A0A6P7NG21_BETSP</name>
<evidence type="ECO:0000256" key="3">
    <source>
        <dbReference type="ARBA" id="ARBA00022694"/>
    </source>
</evidence>
<evidence type="ECO:0000256" key="8">
    <source>
        <dbReference type="ARBA" id="ARBA00022833"/>
    </source>
</evidence>
<dbReference type="Gene3D" id="3.60.15.10">
    <property type="entry name" value="Ribonuclease Z/Hydroxyacylglutathione hydrolase-like"/>
    <property type="match status" value="1"/>
</dbReference>
<dbReference type="PANTHER" id="PTHR46018:SF2">
    <property type="entry name" value="ZINC PHOSPHODIESTERASE ELAC PROTEIN 1"/>
    <property type="match status" value="1"/>
</dbReference>
<protein>
    <submittedName>
        <fullName evidence="11">Zinc phosphodiesterase ELAC protein 1</fullName>
    </submittedName>
</protein>
<dbReference type="InterPro" id="IPR001279">
    <property type="entry name" value="Metallo-B-lactamas"/>
</dbReference>
<dbReference type="SMART" id="SM00849">
    <property type="entry name" value="Lactamase_B"/>
    <property type="match status" value="1"/>
</dbReference>
<sequence>MTMDVTFLGTGSAYPSPHRGASALVLRTEGECWLFDCGEGTQTQLMKSQLRAGRITKVFISHLHGDHLFGLPGLLCTVSLNTNPDSAENLSCVHIYGPRGLRNFLRVSLGLTGSQLLFPYAVHELEPTPDQSPAEGYLSLEMTAEHGSLHPQERLGRSIPLDVSNDCYLLFEDKKFVVKAFRLFHRIPSFGFCIQEHDRPGRLKTEVLKELGVKPGPLYGRLKAGEALTLDNGRVVLPSEVLEEAVPGRKVCILGDCSAVLGLQPLRLCRGADILVHEATLGREHRDKAVEHGHSTPDMAAAVARACCAHRLVLYHFSQRYKPSSLLKDGEEDSVSELRRQAEEALQDSGVEVTLAEDFLTLPIPLRRPR</sequence>
<evidence type="ECO:0000256" key="1">
    <source>
        <dbReference type="ARBA" id="ARBA00001947"/>
    </source>
</evidence>
<evidence type="ECO:0000259" key="9">
    <source>
        <dbReference type="SMART" id="SM00849"/>
    </source>
</evidence>
<keyword evidence="6" id="KW-0255">Endonuclease</keyword>
<dbReference type="AlphaFoldDB" id="A0A6P7NG21"/>
<dbReference type="PANTHER" id="PTHR46018">
    <property type="entry name" value="ZINC PHOSPHODIESTERASE ELAC PROTEIN 1"/>
    <property type="match status" value="1"/>
</dbReference>
<evidence type="ECO:0000256" key="4">
    <source>
        <dbReference type="ARBA" id="ARBA00022722"/>
    </source>
</evidence>
<comment type="subunit">
    <text evidence="2">Homodimer.</text>
</comment>
<dbReference type="NCBIfam" id="NF000801">
    <property type="entry name" value="PRK00055.1-3"/>
    <property type="match status" value="1"/>
</dbReference>
<evidence type="ECO:0000256" key="5">
    <source>
        <dbReference type="ARBA" id="ARBA00022723"/>
    </source>
</evidence>
<dbReference type="OrthoDB" id="527344at2759"/>
<evidence type="ECO:0000256" key="2">
    <source>
        <dbReference type="ARBA" id="ARBA00011738"/>
    </source>
</evidence>
<dbReference type="GeneID" id="114861730"/>
<comment type="cofactor">
    <cofactor evidence="1">
        <name>Zn(2+)</name>
        <dbReference type="ChEBI" id="CHEBI:29105"/>
    </cofactor>
</comment>
<dbReference type="Pfam" id="PF23023">
    <property type="entry name" value="Anti-Pycsar_Apyc1"/>
    <property type="match status" value="1"/>
</dbReference>
<evidence type="ECO:0000256" key="6">
    <source>
        <dbReference type="ARBA" id="ARBA00022759"/>
    </source>
</evidence>
<dbReference type="KEGG" id="bspl:114861730"/>
<dbReference type="InterPro" id="IPR013471">
    <property type="entry name" value="RNase_Z/BN"/>
</dbReference>
<dbReference type="SUPFAM" id="SSF56281">
    <property type="entry name" value="Metallo-hydrolase/oxidoreductase"/>
    <property type="match status" value="1"/>
</dbReference>
<keyword evidence="3" id="KW-0819">tRNA processing</keyword>
<evidence type="ECO:0000313" key="11">
    <source>
        <dbReference type="RefSeq" id="XP_029017103.1"/>
    </source>
</evidence>
<evidence type="ECO:0000313" key="10">
    <source>
        <dbReference type="Proteomes" id="UP000515150"/>
    </source>
</evidence>